<dbReference type="STRING" id="395963.Bind_0554"/>
<dbReference type="InterPro" id="IPR003819">
    <property type="entry name" value="TauD/TfdA-like"/>
</dbReference>
<dbReference type="HOGENOM" id="CLU_036005_2_1_5"/>
<keyword evidence="6" id="KW-0408">Iron</keyword>
<evidence type="ECO:0000256" key="3">
    <source>
        <dbReference type="ARBA" id="ARBA00022723"/>
    </source>
</evidence>
<name>B2IF15_BEII9</name>
<evidence type="ECO:0000313" key="8">
    <source>
        <dbReference type="EMBL" id="ACB94206.1"/>
    </source>
</evidence>
<dbReference type="GO" id="GO:0005737">
    <property type="term" value="C:cytoplasm"/>
    <property type="evidence" value="ECO:0007669"/>
    <property type="project" value="TreeGrafter"/>
</dbReference>
<keyword evidence="4 8" id="KW-0223">Dioxygenase</keyword>
<sequence length="312" mass="34916">MTLATVVLPKHENAPIPDLDIHHVGGRIGAEISNVTLSSTLQPSIIAAIRQALLRHKVIFFRNQTHLTDVEQESFGRLLGDLVPHPTVPSLEGTQAILELDGARGERASSWHTDVTFRAAYPKISILRGHVVPERGGDTTWSNTETAYEELPEVFRDFIDKLWAVHSNEYDYVGDRGGNIPESAIKRYKQIFTSTVYEAEHPLVHVHSETGKRSLIIGHFVKRITGFGTADSQRIISILHDHATRPENTVRWRWSVGDVAIWDNRATLHRAVDDYDDQPRIVRRTTIAGEVPVSVDGQRSRERVQGSPSIAA</sequence>
<dbReference type="Gene3D" id="3.60.130.10">
    <property type="entry name" value="Clavaminate synthase-like"/>
    <property type="match status" value="1"/>
</dbReference>
<accession>B2IF15</accession>
<comment type="cofactor">
    <cofactor evidence="1">
        <name>Fe(2+)</name>
        <dbReference type="ChEBI" id="CHEBI:29033"/>
    </cofactor>
</comment>
<evidence type="ECO:0000259" key="7">
    <source>
        <dbReference type="Pfam" id="PF02668"/>
    </source>
</evidence>
<keyword evidence="5 8" id="KW-0560">Oxidoreductase</keyword>
<evidence type="ECO:0000256" key="6">
    <source>
        <dbReference type="ARBA" id="ARBA00023004"/>
    </source>
</evidence>
<dbReference type="Proteomes" id="UP000001695">
    <property type="component" value="Chromosome"/>
</dbReference>
<organism evidence="8 9">
    <name type="scientific">Beijerinckia indica subsp. indica (strain ATCC 9039 / DSM 1715 / NCIMB 8712)</name>
    <dbReference type="NCBI Taxonomy" id="395963"/>
    <lineage>
        <taxon>Bacteria</taxon>
        <taxon>Pseudomonadati</taxon>
        <taxon>Pseudomonadota</taxon>
        <taxon>Alphaproteobacteria</taxon>
        <taxon>Hyphomicrobiales</taxon>
        <taxon>Beijerinckiaceae</taxon>
        <taxon>Beijerinckia</taxon>
    </lineage>
</organism>
<dbReference type="EC" id="1.14.11.17" evidence="8"/>
<keyword evidence="3" id="KW-0479">Metal-binding</keyword>
<protein>
    <submittedName>
        <fullName evidence="8">Taurine dioxygenase</fullName>
        <ecNumber evidence="8">1.14.11.17</ecNumber>
    </submittedName>
</protein>
<dbReference type="EMBL" id="CP001016">
    <property type="protein sequence ID" value="ACB94206.1"/>
    <property type="molecule type" value="Genomic_DNA"/>
</dbReference>
<dbReference type="RefSeq" id="WP_012383564.1">
    <property type="nucleotide sequence ID" value="NC_010581.1"/>
</dbReference>
<dbReference type="OrthoDB" id="7209371at2"/>
<dbReference type="FunFam" id="3.60.130.10:FF:000002">
    <property type="entry name" value="Alpha-ketoglutarate-dependent taurine dioxygenase"/>
    <property type="match status" value="1"/>
</dbReference>
<reference evidence="9" key="1">
    <citation type="submission" date="2008-03" db="EMBL/GenBank/DDBJ databases">
        <title>Complete sequence of chromosome of Beijerinckia indica subsp. indica ATCC 9039.</title>
        <authorList>
            <consortium name="US DOE Joint Genome Institute"/>
            <person name="Copeland A."/>
            <person name="Lucas S."/>
            <person name="Lapidus A."/>
            <person name="Glavina del Rio T."/>
            <person name="Dalin E."/>
            <person name="Tice H."/>
            <person name="Bruce D."/>
            <person name="Goodwin L."/>
            <person name="Pitluck S."/>
            <person name="LaButti K."/>
            <person name="Schmutz J."/>
            <person name="Larimer F."/>
            <person name="Land M."/>
            <person name="Hauser L."/>
            <person name="Kyrpides N."/>
            <person name="Mikhailova N."/>
            <person name="Dunfield P.F."/>
            <person name="Dedysh S.N."/>
            <person name="Liesack W."/>
            <person name="Saw J.H."/>
            <person name="Alam M."/>
            <person name="Chen Y."/>
            <person name="Murrell J.C."/>
            <person name="Richardson P."/>
        </authorList>
    </citation>
    <scope>NUCLEOTIDE SEQUENCE [LARGE SCALE GENOMIC DNA]</scope>
    <source>
        <strain evidence="9">ATCC 9039 / DSM 1715 / NCIMB 8712</strain>
    </source>
</reference>
<dbReference type="GO" id="GO:0046872">
    <property type="term" value="F:metal ion binding"/>
    <property type="evidence" value="ECO:0007669"/>
    <property type="project" value="UniProtKB-KW"/>
</dbReference>
<dbReference type="GO" id="GO:0000908">
    <property type="term" value="F:taurine dioxygenase activity"/>
    <property type="evidence" value="ECO:0007669"/>
    <property type="project" value="UniProtKB-EC"/>
</dbReference>
<evidence type="ECO:0000256" key="4">
    <source>
        <dbReference type="ARBA" id="ARBA00022964"/>
    </source>
</evidence>
<dbReference type="Pfam" id="PF02668">
    <property type="entry name" value="TauD"/>
    <property type="match status" value="1"/>
</dbReference>
<evidence type="ECO:0000256" key="2">
    <source>
        <dbReference type="ARBA" id="ARBA00005896"/>
    </source>
</evidence>
<dbReference type="PANTHER" id="PTHR30468:SF5">
    <property type="entry name" value="ALPHA-KETOGLUTARATE-DEPENDENT SULFATE ESTER DIOXYGENASE"/>
    <property type="match status" value="1"/>
</dbReference>
<reference evidence="8 9" key="2">
    <citation type="journal article" date="2010" name="J. Bacteriol.">
        <title>Complete genome sequence of Beijerinckia indica subsp. indica.</title>
        <authorList>
            <person name="Tamas I."/>
            <person name="Dedysh S.N."/>
            <person name="Liesack W."/>
            <person name="Stott M.B."/>
            <person name="Alam M."/>
            <person name="Murrell J.C."/>
            <person name="Dunfield P.F."/>
        </authorList>
    </citation>
    <scope>NUCLEOTIDE SEQUENCE [LARGE SCALE GENOMIC DNA]</scope>
    <source>
        <strain evidence="9">ATCC 9039 / DSM 1715 / NCIMB 8712</strain>
    </source>
</reference>
<keyword evidence="9" id="KW-1185">Reference proteome</keyword>
<comment type="similarity">
    <text evidence="2">Belongs to the TfdA dioxygenase family.</text>
</comment>
<feature type="domain" description="TauD/TfdA-like" evidence="7">
    <location>
        <begin position="23"/>
        <end position="286"/>
    </location>
</feature>
<evidence type="ECO:0000313" key="9">
    <source>
        <dbReference type="Proteomes" id="UP000001695"/>
    </source>
</evidence>
<gene>
    <name evidence="8" type="ordered locus">Bind_0554</name>
</gene>
<dbReference type="PANTHER" id="PTHR30468">
    <property type="entry name" value="ALPHA-KETOGLUTARATE-DEPENDENT SULFONATE DIOXYGENASE"/>
    <property type="match status" value="1"/>
</dbReference>
<dbReference type="InterPro" id="IPR042098">
    <property type="entry name" value="TauD-like_sf"/>
</dbReference>
<evidence type="ECO:0000256" key="5">
    <source>
        <dbReference type="ARBA" id="ARBA00023002"/>
    </source>
</evidence>
<dbReference type="KEGG" id="bid:Bind_0554"/>
<dbReference type="InterPro" id="IPR051323">
    <property type="entry name" value="AtsK-like"/>
</dbReference>
<dbReference type="SUPFAM" id="SSF51197">
    <property type="entry name" value="Clavaminate synthase-like"/>
    <property type="match status" value="1"/>
</dbReference>
<proteinExistence type="inferred from homology"/>
<dbReference type="eggNOG" id="COG2175">
    <property type="taxonomic scope" value="Bacteria"/>
</dbReference>
<evidence type="ECO:0000256" key="1">
    <source>
        <dbReference type="ARBA" id="ARBA00001954"/>
    </source>
</evidence>
<dbReference type="AlphaFoldDB" id="B2IF15"/>